<feature type="signal peptide" evidence="3">
    <location>
        <begin position="1"/>
        <end position="22"/>
    </location>
</feature>
<dbReference type="AlphaFoldDB" id="A0A9D2CZP5"/>
<dbReference type="PROSITE" id="PS51257">
    <property type="entry name" value="PROKAR_LIPOPROTEIN"/>
    <property type="match status" value="1"/>
</dbReference>
<proteinExistence type="predicted"/>
<name>A0A9D2CZP5_9FIRM</name>
<evidence type="ECO:0000256" key="3">
    <source>
        <dbReference type="SAM" id="SignalP"/>
    </source>
</evidence>
<organism evidence="4 5">
    <name type="scientific">Candidatus Borkfalkia avistercoris</name>
    <dbReference type="NCBI Taxonomy" id="2838504"/>
    <lineage>
        <taxon>Bacteria</taxon>
        <taxon>Bacillati</taxon>
        <taxon>Bacillota</taxon>
        <taxon>Clostridia</taxon>
        <taxon>Christensenellales</taxon>
        <taxon>Christensenellaceae</taxon>
        <taxon>Candidatus Borkfalkia</taxon>
    </lineage>
</organism>
<reference evidence="4" key="2">
    <citation type="submission" date="2021-04" db="EMBL/GenBank/DDBJ databases">
        <authorList>
            <person name="Gilroy R."/>
        </authorList>
    </citation>
    <scope>NUCLEOTIDE SEQUENCE</scope>
    <source>
        <strain evidence="4">CHK187-5294</strain>
    </source>
</reference>
<reference evidence="4" key="1">
    <citation type="journal article" date="2021" name="PeerJ">
        <title>Extensive microbial diversity within the chicken gut microbiome revealed by metagenomics and culture.</title>
        <authorList>
            <person name="Gilroy R."/>
            <person name="Ravi A."/>
            <person name="Getino M."/>
            <person name="Pursley I."/>
            <person name="Horton D.L."/>
            <person name="Alikhan N.F."/>
            <person name="Baker D."/>
            <person name="Gharbi K."/>
            <person name="Hall N."/>
            <person name="Watson M."/>
            <person name="Adriaenssens E.M."/>
            <person name="Foster-Nyarko E."/>
            <person name="Jarju S."/>
            <person name="Secka A."/>
            <person name="Antonio M."/>
            <person name="Oren A."/>
            <person name="Chaudhuri R.R."/>
            <person name="La Ragione R."/>
            <person name="Hildebrand F."/>
            <person name="Pallen M.J."/>
        </authorList>
    </citation>
    <scope>NUCLEOTIDE SEQUENCE</scope>
    <source>
        <strain evidence="4">CHK187-5294</strain>
    </source>
</reference>
<evidence type="ECO:0000256" key="2">
    <source>
        <dbReference type="SAM" id="Phobius"/>
    </source>
</evidence>
<keyword evidence="3" id="KW-0732">Signal</keyword>
<feature type="region of interest" description="Disordered" evidence="1">
    <location>
        <begin position="694"/>
        <end position="718"/>
    </location>
</feature>
<sequence>MKRHKFKIISLLAVFVLSVSLACVSFVVAGAETTYTPSNVFSTSGATTVSDQGYIAYDLQDGANVYYRKDLALKWYASADGASYFSTEFSFGDSYNFEKFTMTLEAAPFTSNKEGKSANTLEFTVGSDGALDVSVNGAAAVDVAASESGTVTVALSESRTAGNFVVSVNNVALSEEFTDIGMNYADYASSSSDTPLTPLTFNAELKEGQESQRFIVRSLNGQSLALNDSGSVVDDTAPVLVVNSDVKLFILGSELDFDYVAIDVLDSSVSTSRYYYAYDVENPRVQLDPEEGETTYETMNSDRRFFESDFAGFNGEGYLSVAYRLSDGDNSEYYYIEWFVSDPSVLSTQTDGYSYFRVVTPGSVDTSPKYTFTDDSEQKYQKAVDDAAVAENEDGTSSSIQVGTGAYYYIPSLQAYIQDETCGYTDMTFDLYWRTGKADTQSSTGLSYDELSIELTAEGKYEFRIIPVNRLGNAMEVTDKNGNKVSSVSTSNVWDLQEIPTFTFEVQYSGLTIEEPEDGEDGYIDVTYTFDAFEIISLSDSNTSPVSEYKLYYLVLNDTYEGQTISLTDLRASLLSMNENGECTYGTWVEIVETDNEDEESDYVGSWDSSALSFVPKVSGYFGVTVRAYDSGLSFEAKSQAQVANISSRTDTLPGDTYWLRNNVLSVVFICIGGACLIGIIVLLLIKPKDKKAAKPAEAASSEADGADDLKTKRKNRK</sequence>
<accession>A0A9D2CZP5</accession>
<dbReference type="EMBL" id="DXCL01000034">
    <property type="protein sequence ID" value="HIZ03845.1"/>
    <property type="molecule type" value="Genomic_DNA"/>
</dbReference>
<comment type="caution">
    <text evidence="4">The sequence shown here is derived from an EMBL/GenBank/DDBJ whole genome shotgun (WGS) entry which is preliminary data.</text>
</comment>
<evidence type="ECO:0000256" key="1">
    <source>
        <dbReference type="SAM" id="MobiDB-lite"/>
    </source>
</evidence>
<keyword evidence="2" id="KW-0812">Transmembrane</keyword>
<dbReference type="Proteomes" id="UP000824132">
    <property type="component" value="Unassembled WGS sequence"/>
</dbReference>
<keyword evidence="2" id="KW-0472">Membrane</keyword>
<feature type="transmembrane region" description="Helical" evidence="2">
    <location>
        <begin position="664"/>
        <end position="686"/>
    </location>
</feature>
<evidence type="ECO:0000313" key="4">
    <source>
        <dbReference type="EMBL" id="HIZ03845.1"/>
    </source>
</evidence>
<gene>
    <name evidence="4" type="ORF">H9727_06115</name>
</gene>
<evidence type="ECO:0000313" key="5">
    <source>
        <dbReference type="Proteomes" id="UP000824132"/>
    </source>
</evidence>
<protein>
    <submittedName>
        <fullName evidence="4">Uncharacterized protein</fullName>
    </submittedName>
</protein>
<keyword evidence="2" id="KW-1133">Transmembrane helix</keyword>
<feature type="chain" id="PRO_5038670832" evidence="3">
    <location>
        <begin position="23"/>
        <end position="718"/>
    </location>
</feature>